<gene>
    <name evidence="1" type="ORF">E2C01_022903</name>
</gene>
<keyword evidence="2" id="KW-1185">Reference proteome</keyword>
<protein>
    <submittedName>
        <fullName evidence="1">Uncharacterized protein</fullName>
    </submittedName>
</protein>
<name>A0A5B7E7E1_PORTR</name>
<comment type="caution">
    <text evidence="1">The sequence shown here is derived from an EMBL/GenBank/DDBJ whole genome shotgun (WGS) entry which is preliminary data.</text>
</comment>
<evidence type="ECO:0000313" key="2">
    <source>
        <dbReference type="Proteomes" id="UP000324222"/>
    </source>
</evidence>
<reference evidence="1 2" key="1">
    <citation type="submission" date="2019-05" db="EMBL/GenBank/DDBJ databases">
        <title>Another draft genome of Portunus trituberculatus and its Hox gene families provides insights of decapod evolution.</title>
        <authorList>
            <person name="Jeong J.-H."/>
            <person name="Song I."/>
            <person name="Kim S."/>
            <person name="Choi T."/>
            <person name="Kim D."/>
            <person name="Ryu S."/>
            <person name="Kim W."/>
        </authorList>
    </citation>
    <scope>NUCLEOTIDE SEQUENCE [LARGE SCALE GENOMIC DNA]</scope>
    <source>
        <tissue evidence="1">Muscle</tissue>
    </source>
</reference>
<proteinExistence type="predicted"/>
<sequence length="144" mass="16134">MTGRASTNREPITCMAAANTCVGTDTASHEHLPFYSLFHIDAPENKAAMHISLIKKEWTLYGYITTLHNGTENYSCEPSLSSVWPLKIVVVKSKAFQNSDHSVPPLDTNLLPVSRRMTQHNSSVEEQSVDIRRENLVKTLKLSH</sequence>
<dbReference type="AlphaFoldDB" id="A0A5B7E7E1"/>
<dbReference type="EMBL" id="VSRR010002112">
    <property type="protein sequence ID" value="MPC29658.1"/>
    <property type="molecule type" value="Genomic_DNA"/>
</dbReference>
<evidence type="ECO:0000313" key="1">
    <source>
        <dbReference type="EMBL" id="MPC29658.1"/>
    </source>
</evidence>
<dbReference type="Proteomes" id="UP000324222">
    <property type="component" value="Unassembled WGS sequence"/>
</dbReference>
<organism evidence="1 2">
    <name type="scientific">Portunus trituberculatus</name>
    <name type="common">Swimming crab</name>
    <name type="synonym">Neptunus trituberculatus</name>
    <dbReference type="NCBI Taxonomy" id="210409"/>
    <lineage>
        <taxon>Eukaryota</taxon>
        <taxon>Metazoa</taxon>
        <taxon>Ecdysozoa</taxon>
        <taxon>Arthropoda</taxon>
        <taxon>Crustacea</taxon>
        <taxon>Multicrustacea</taxon>
        <taxon>Malacostraca</taxon>
        <taxon>Eumalacostraca</taxon>
        <taxon>Eucarida</taxon>
        <taxon>Decapoda</taxon>
        <taxon>Pleocyemata</taxon>
        <taxon>Brachyura</taxon>
        <taxon>Eubrachyura</taxon>
        <taxon>Portunoidea</taxon>
        <taxon>Portunidae</taxon>
        <taxon>Portuninae</taxon>
        <taxon>Portunus</taxon>
    </lineage>
</organism>
<accession>A0A5B7E7E1</accession>